<sequence>MKATTSLTKKCLITNDENILSDPDEALQLGKSMSLTEAEEQEEARRVHETHKCLVTKKTSNDKEEGRFASDMHKATKANRRAYKSYQQSTGSSEGVGITPEVPDEPKGSLAIISKVSCLKPIGRVGSNTFTLKGFNSYRKVNSGKHYPFVSHEGKTLASAHNFPIRCYED</sequence>
<gene>
    <name evidence="2" type="ORF">Tci_434649</name>
</gene>
<organism evidence="2">
    <name type="scientific">Tanacetum cinerariifolium</name>
    <name type="common">Dalmatian daisy</name>
    <name type="synonym">Chrysanthemum cinerariifolium</name>
    <dbReference type="NCBI Taxonomy" id="118510"/>
    <lineage>
        <taxon>Eukaryota</taxon>
        <taxon>Viridiplantae</taxon>
        <taxon>Streptophyta</taxon>
        <taxon>Embryophyta</taxon>
        <taxon>Tracheophyta</taxon>
        <taxon>Spermatophyta</taxon>
        <taxon>Magnoliopsida</taxon>
        <taxon>eudicotyledons</taxon>
        <taxon>Gunneridae</taxon>
        <taxon>Pentapetalae</taxon>
        <taxon>asterids</taxon>
        <taxon>campanulids</taxon>
        <taxon>Asterales</taxon>
        <taxon>Asteraceae</taxon>
        <taxon>Asteroideae</taxon>
        <taxon>Anthemideae</taxon>
        <taxon>Anthemidinae</taxon>
        <taxon>Tanacetum</taxon>
    </lineage>
</organism>
<dbReference type="AlphaFoldDB" id="A0A699HPE6"/>
<dbReference type="EMBL" id="BKCJ010194783">
    <property type="protein sequence ID" value="GEY62675.1"/>
    <property type="molecule type" value="Genomic_DNA"/>
</dbReference>
<feature type="region of interest" description="Disordered" evidence="1">
    <location>
        <begin position="56"/>
        <end position="104"/>
    </location>
</feature>
<protein>
    <submittedName>
        <fullName evidence="2">Zinc finger MYM-type protein 1-like</fullName>
    </submittedName>
</protein>
<comment type="caution">
    <text evidence="2">The sequence shown here is derived from an EMBL/GenBank/DDBJ whole genome shotgun (WGS) entry which is preliminary data.</text>
</comment>
<accession>A0A699HPE6</accession>
<evidence type="ECO:0000313" key="2">
    <source>
        <dbReference type="EMBL" id="GEY62675.1"/>
    </source>
</evidence>
<evidence type="ECO:0000256" key="1">
    <source>
        <dbReference type="SAM" id="MobiDB-lite"/>
    </source>
</evidence>
<reference evidence="2" key="1">
    <citation type="journal article" date="2019" name="Sci. Rep.">
        <title>Draft genome of Tanacetum cinerariifolium, the natural source of mosquito coil.</title>
        <authorList>
            <person name="Yamashiro T."/>
            <person name="Shiraishi A."/>
            <person name="Satake H."/>
            <person name="Nakayama K."/>
        </authorList>
    </citation>
    <scope>NUCLEOTIDE SEQUENCE</scope>
</reference>
<name>A0A699HPE6_TANCI</name>
<feature type="compositionally biased region" description="Basic and acidic residues" evidence="1">
    <location>
        <begin position="59"/>
        <end position="74"/>
    </location>
</feature>
<proteinExistence type="predicted"/>